<feature type="domain" description="GGDEF" evidence="4">
    <location>
        <begin position="311"/>
        <end position="438"/>
    </location>
</feature>
<gene>
    <name evidence="5" type="ORF">A1Q5_10410</name>
</gene>
<organism evidence="5 6">
    <name type="scientific">Aliivibrio logei 5S-186</name>
    <dbReference type="NCBI Taxonomy" id="626086"/>
    <lineage>
        <taxon>Bacteria</taxon>
        <taxon>Pseudomonadati</taxon>
        <taxon>Pseudomonadota</taxon>
        <taxon>Gammaproteobacteria</taxon>
        <taxon>Vibrionales</taxon>
        <taxon>Vibrionaceae</taxon>
        <taxon>Aliivibrio</taxon>
    </lineage>
</organism>
<evidence type="ECO:0000256" key="3">
    <source>
        <dbReference type="SAM" id="Phobius"/>
    </source>
</evidence>
<dbReference type="EMBL" id="AJYJ02000098">
    <property type="protein sequence ID" value="OEF11944.1"/>
    <property type="molecule type" value="Genomic_DNA"/>
</dbReference>
<dbReference type="PANTHER" id="PTHR45138:SF9">
    <property type="entry name" value="DIGUANYLATE CYCLASE DGCM-RELATED"/>
    <property type="match status" value="1"/>
</dbReference>
<dbReference type="Pfam" id="PF00990">
    <property type="entry name" value="GGDEF"/>
    <property type="match status" value="1"/>
</dbReference>
<evidence type="ECO:0000259" key="4">
    <source>
        <dbReference type="PROSITE" id="PS50887"/>
    </source>
</evidence>
<dbReference type="InterPro" id="IPR050469">
    <property type="entry name" value="Diguanylate_Cyclase"/>
</dbReference>
<dbReference type="SUPFAM" id="SSF55073">
    <property type="entry name" value="Nucleotide cyclase"/>
    <property type="match status" value="1"/>
</dbReference>
<protein>
    <recommendedName>
        <fullName evidence="1">diguanylate cyclase</fullName>
        <ecNumber evidence="1">2.7.7.65</ecNumber>
    </recommendedName>
</protein>
<name>A0ABX3AVZ9_ALILO</name>
<comment type="caution">
    <text evidence="5">The sequence shown here is derived from an EMBL/GenBank/DDBJ whole genome shotgun (WGS) entry which is preliminary data.</text>
</comment>
<dbReference type="PROSITE" id="PS50887">
    <property type="entry name" value="GGDEF"/>
    <property type="match status" value="1"/>
</dbReference>
<dbReference type="EC" id="2.7.7.65" evidence="1"/>
<dbReference type="RefSeq" id="WP_017021714.1">
    <property type="nucleotide sequence ID" value="NZ_AJYJ02000098.1"/>
</dbReference>
<keyword evidence="3" id="KW-1133">Transmembrane helix</keyword>
<sequence>MAKNKFKSVYWKFFLCTFLLSVYIFYQYNRLEAKSFKMEFRAKITKVYDTIRKVTPFYLNTHTVHVKQGTYTVNQVSVIVNEDSDIKKLSSGINLLETEIKNNIGDDYWGVGILQQSAENANIAHFKPLRKVHLELNSQFKVDENGISRILNNEQMSKNYQAFAQCDLKLTESYIEKYSKERIRTILYPIYVNKDLKAMFLLDIKDTIFTHWLENFNRSRNSFLNYNAESDVLLASEETINIPCTPIDNELTLSINMNKVLLVSATFALLMTSIFFFIESALSRFFRYYTTDQMTGLYRRDFHEVKLNRTSGKSVIIIDIDNFKAINDQYGHLHGDRVIKEVCRRLQKNVRSNDLAIRWGGEEFVIVLNDISYTGLLNRTEAIRYSIAIESIAGISVSVSIGATTGKTLSFKKAFKLADTALYQSKHSGRNRVTVLEA</sequence>
<dbReference type="NCBIfam" id="TIGR00254">
    <property type="entry name" value="GGDEF"/>
    <property type="match status" value="1"/>
</dbReference>
<dbReference type="PANTHER" id="PTHR45138">
    <property type="entry name" value="REGULATORY COMPONENTS OF SENSORY TRANSDUCTION SYSTEM"/>
    <property type="match status" value="1"/>
</dbReference>
<accession>A0ABX3AVZ9</accession>
<evidence type="ECO:0000313" key="6">
    <source>
        <dbReference type="Proteomes" id="UP000095059"/>
    </source>
</evidence>
<dbReference type="InterPro" id="IPR000160">
    <property type="entry name" value="GGDEF_dom"/>
</dbReference>
<dbReference type="InterPro" id="IPR043128">
    <property type="entry name" value="Rev_trsase/Diguanyl_cyclase"/>
</dbReference>
<dbReference type="CDD" id="cd01949">
    <property type="entry name" value="GGDEF"/>
    <property type="match status" value="1"/>
</dbReference>
<dbReference type="Gene3D" id="3.30.70.270">
    <property type="match status" value="1"/>
</dbReference>
<reference evidence="5 6" key="1">
    <citation type="journal article" date="2012" name="Science">
        <title>Ecological populations of bacteria act as socially cohesive units of antibiotic production and resistance.</title>
        <authorList>
            <person name="Cordero O.X."/>
            <person name="Wildschutte H."/>
            <person name="Kirkup B."/>
            <person name="Proehl S."/>
            <person name="Ngo L."/>
            <person name="Hussain F."/>
            <person name="Le Roux F."/>
            <person name="Mincer T."/>
            <person name="Polz M.F."/>
        </authorList>
    </citation>
    <scope>NUCLEOTIDE SEQUENCE [LARGE SCALE GENOMIC DNA]</scope>
    <source>
        <strain evidence="5 6">5S-186</strain>
    </source>
</reference>
<keyword evidence="3" id="KW-0472">Membrane</keyword>
<feature type="transmembrane region" description="Helical" evidence="3">
    <location>
        <begin position="260"/>
        <end position="278"/>
    </location>
</feature>
<proteinExistence type="predicted"/>
<dbReference type="Proteomes" id="UP000095059">
    <property type="component" value="Unassembled WGS sequence"/>
</dbReference>
<keyword evidence="3" id="KW-0812">Transmembrane</keyword>
<dbReference type="SMART" id="SM00267">
    <property type="entry name" value="GGDEF"/>
    <property type="match status" value="1"/>
</dbReference>
<evidence type="ECO:0000256" key="2">
    <source>
        <dbReference type="ARBA" id="ARBA00034247"/>
    </source>
</evidence>
<evidence type="ECO:0000313" key="5">
    <source>
        <dbReference type="EMBL" id="OEF11944.1"/>
    </source>
</evidence>
<comment type="catalytic activity">
    <reaction evidence="2">
        <text>2 GTP = 3',3'-c-di-GMP + 2 diphosphate</text>
        <dbReference type="Rhea" id="RHEA:24898"/>
        <dbReference type="ChEBI" id="CHEBI:33019"/>
        <dbReference type="ChEBI" id="CHEBI:37565"/>
        <dbReference type="ChEBI" id="CHEBI:58805"/>
        <dbReference type="EC" id="2.7.7.65"/>
    </reaction>
</comment>
<dbReference type="InterPro" id="IPR029787">
    <property type="entry name" value="Nucleotide_cyclase"/>
</dbReference>
<keyword evidence="6" id="KW-1185">Reference proteome</keyword>
<feature type="transmembrane region" description="Helical" evidence="3">
    <location>
        <begin position="9"/>
        <end position="28"/>
    </location>
</feature>
<evidence type="ECO:0000256" key="1">
    <source>
        <dbReference type="ARBA" id="ARBA00012528"/>
    </source>
</evidence>